<keyword evidence="7" id="KW-0732">Signal</keyword>
<feature type="compositionally biased region" description="Basic and acidic residues" evidence="6">
    <location>
        <begin position="1166"/>
        <end position="1177"/>
    </location>
</feature>
<feature type="signal peptide" evidence="7">
    <location>
        <begin position="1"/>
        <end position="19"/>
    </location>
</feature>
<evidence type="ECO:0000256" key="3">
    <source>
        <dbReference type="ARBA" id="ARBA00023157"/>
    </source>
</evidence>
<feature type="chain" id="PRO_5044764347" description="Fibrinogen C-terminal domain-containing protein" evidence="7">
    <location>
        <begin position="20"/>
        <end position="1407"/>
    </location>
</feature>
<dbReference type="CDD" id="cd00087">
    <property type="entry name" value="FReD"/>
    <property type="match status" value="1"/>
</dbReference>
<evidence type="ECO:0000256" key="1">
    <source>
        <dbReference type="ARBA" id="ARBA00004613"/>
    </source>
</evidence>
<keyword evidence="2" id="KW-0964">Secreted</keyword>
<evidence type="ECO:0000256" key="6">
    <source>
        <dbReference type="SAM" id="MobiDB-lite"/>
    </source>
</evidence>
<evidence type="ECO:0000313" key="9">
    <source>
        <dbReference type="EMBL" id="KAL3873451.1"/>
    </source>
</evidence>
<protein>
    <recommendedName>
        <fullName evidence="8">Fibrinogen C-terminal domain-containing protein</fullName>
    </recommendedName>
</protein>
<feature type="compositionally biased region" description="Polar residues" evidence="6">
    <location>
        <begin position="989"/>
        <end position="1003"/>
    </location>
</feature>
<keyword evidence="5" id="KW-0175">Coiled coil</keyword>
<feature type="compositionally biased region" description="Polar residues" evidence="6">
    <location>
        <begin position="762"/>
        <end position="778"/>
    </location>
</feature>
<dbReference type="FunFam" id="3.90.215.10:FF:000001">
    <property type="entry name" value="Tenascin isoform 1"/>
    <property type="match status" value="1"/>
</dbReference>
<evidence type="ECO:0000256" key="4">
    <source>
        <dbReference type="ARBA" id="ARBA00023180"/>
    </source>
</evidence>
<proteinExistence type="predicted"/>
<feature type="compositionally biased region" description="Basic and acidic residues" evidence="6">
    <location>
        <begin position="1005"/>
        <end position="1027"/>
    </location>
</feature>
<evidence type="ECO:0000256" key="5">
    <source>
        <dbReference type="SAM" id="Coils"/>
    </source>
</evidence>
<feature type="region of interest" description="Disordered" evidence="6">
    <location>
        <begin position="357"/>
        <end position="407"/>
    </location>
</feature>
<accession>A0ABD3WIT4</accession>
<dbReference type="Proteomes" id="UP001634394">
    <property type="component" value="Unassembled WGS sequence"/>
</dbReference>
<evidence type="ECO:0000313" key="10">
    <source>
        <dbReference type="Proteomes" id="UP001634394"/>
    </source>
</evidence>
<comment type="subcellular location">
    <subcellularLocation>
        <location evidence="1">Secreted</location>
    </subcellularLocation>
</comment>
<keyword evidence="10" id="KW-1185">Reference proteome</keyword>
<feature type="compositionally biased region" description="Basic and acidic residues" evidence="6">
    <location>
        <begin position="808"/>
        <end position="829"/>
    </location>
</feature>
<evidence type="ECO:0000259" key="8">
    <source>
        <dbReference type="PROSITE" id="PS51406"/>
    </source>
</evidence>
<dbReference type="PANTHER" id="PTHR47221">
    <property type="entry name" value="FIBRINOGEN ALPHA CHAIN"/>
    <property type="match status" value="1"/>
</dbReference>
<gene>
    <name evidence="9" type="ORF">ACJMK2_036567</name>
</gene>
<dbReference type="SMART" id="SM00186">
    <property type="entry name" value="FBG"/>
    <property type="match status" value="1"/>
</dbReference>
<feature type="region of interest" description="Disordered" evidence="6">
    <location>
        <begin position="877"/>
        <end position="1078"/>
    </location>
</feature>
<feature type="compositionally biased region" description="Basic and acidic residues" evidence="6">
    <location>
        <begin position="957"/>
        <end position="988"/>
    </location>
</feature>
<feature type="compositionally biased region" description="Basic and acidic residues" evidence="6">
    <location>
        <begin position="893"/>
        <end position="903"/>
    </location>
</feature>
<dbReference type="GO" id="GO:0005576">
    <property type="term" value="C:extracellular region"/>
    <property type="evidence" value="ECO:0007669"/>
    <property type="project" value="UniProtKB-SubCell"/>
</dbReference>
<dbReference type="EMBL" id="JBJQND010000006">
    <property type="protein sequence ID" value="KAL3873451.1"/>
    <property type="molecule type" value="Genomic_DNA"/>
</dbReference>
<feature type="compositionally biased region" description="Basic and acidic residues" evidence="6">
    <location>
        <begin position="389"/>
        <end position="407"/>
    </location>
</feature>
<feature type="domain" description="Fibrinogen C-terminal" evidence="8">
    <location>
        <begin position="1180"/>
        <end position="1402"/>
    </location>
</feature>
<evidence type="ECO:0000256" key="2">
    <source>
        <dbReference type="ARBA" id="ARBA00022525"/>
    </source>
</evidence>
<dbReference type="Pfam" id="PF00147">
    <property type="entry name" value="Fibrinogen_C"/>
    <property type="match status" value="1"/>
</dbReference>
<dbReference type="InterPro" id="IPR014716">
    <property type="entry name" value="Fibrinogen_a/b/g_C_1"/>
</dbReference>
<dbReference type="PROSITE" id="PS51406">
    <property type="entry name" value="FIBRINOGEN_C_2"/>
    <property type="match status" value="1"/>
</dbReference>
<keyword evidence="4" id="KW-0325">Glycoprotein</keyword>
<organism evidence="9 10">
    <name type="scientific">Sinanodonta woodiana</name>
    <name type="common">Chinese pond mussel</name>
    <name type="synonym">Anodonta woodiana</name>
    <dbReference type="NCBI Taxonomy" id="1069815"/>
    <lineage>
        <taxon>Eukaryota</taxon>
        <taxon>Metazoa</taxon>
        <taxon>Spiralia</taxon>
        <taxon>Lophotrochozoa</taxon>
        <taxon>Mollusca</taxon>
        <taxon>Bivalvia</taxon>
        <taxon>Autobranchia</taxon>
        <taxon>Heteroconchia</taxon>
        <taxon>Palaeoheterodonta</taxon>
        <taxon>Unionida</taxon>
        <taxon>Unionoidea</taxon>
        <taxon>Unionidae</taxon>
        <taxon>Unioninae</taxon>
        <taxon>Sinanodonta</taxon>
    </lineage>
</organism>
<reference evidence="9 10" key="1">
    <citation type="submission" date="2024-11" db="EMBL/GenBank/DDBJ databases">
        <title>Chromosome-level genome assembly of the freshwater bivalve Anodonta woodiana.</title>
        <authorList>
            <person name="Chen X."/>
        </authorList>
    </citation>
    <scope>NUCLEOTIDE SEQUENCE [LARGE SCALE GENOMIC DNA]</scope>
    <source>
        <strain evidence="9">MN2024</strain>
        <tissue evidence="9">Gills</tissue>
    </source>
</reference>
<dbReference type="InterPro" id="IPR037579">
    <property type="entry name" value="FIB_ANG-like"/>
</dbReference>
<feature type="compositionally biased region" description="Basic and acidic residues" evidence="6">
    <location>
        <begin position="1033"/>
        <end position="1078"/>
    </location>
</feature>
<dbReference type="Gene3D" id="3.90.215.10">
    <property type="entry name" value="Gamma Fibrinogen, chain A, domain 1"/>
    <property type="match status" value="1"/>
</dbReference>
<feature type="coiled-coil region" evidence="5">
    <location>
        <begin position="475"/>
        <end position="502"/>
    </location>
</feature>
<feature type="compositionally biased region" description="Basic and acidic residues" evidence="6">
    <location>
        <begin position="913"/>
        <end position="950"/>
    </location>
</feature>
<keyword evidence="3" id="KW-1015">Disulfide bond</keyword>
<feature type="region of interest" description="Disordered" evidence="6">
    <location>
        <begin position="762"/>
        <end position="842"/>
    </location>
</feature>
<dbReference type="InterPro" id="IPR036056">
    <property type="entry name" value="Fibrinogen-like_C"/>
</dbReference>
<feature type="compositionally biased region" description="Basic and acidic residues" evidence="6">
    <location>
        <begin position="1129"/>
        <end position="1151"/>
    </location>
</feature>
<feature type="compositionally biased region" description="Basic and acidic residues" evidence="6">
    <location>
        <begin position="779"/>
        <end position="800"/>
    </location>
</feature>
<dbReference type="SUPFAM" id="SSF56496">
    <property type="entry name" value="Fibrinogen C-terminal domain-like"/>
    <property type="match status" value="1"/>
</dbReference>
<evidence type="ECO:0000256" key="7">
    <source>
        <dbReference type="SAM" id="SignalP"/>
    </source>
</evidence>
<name>A0ABD3WIT4_SINWO</name>
<dbReference type="InterPro" id="IPR002181">
    <property type="entry name" value="Fibrinogen_a/b/g_C_dom"/>
</dbReference>
<feature type="coiled-coil region" evidence="5">
    <location>
        <begin position="546"/>
        <end position="622"/>
    </location>
</feature>
<dbReference type="PANTHER" id="PTHR47221:SF5">
    <property type="entry name" value="FIBRINOGEN C-TERMINAL DOMAIN-CONTAINING PROTEIN"/>
    <property type="match status" value="1"/>
</dbReference>
<feature type="region of interest" description="Disordered" evidence="6">
    <location>
        <begin position="1129"/>
        <end position="1177"/>
    </location>
</feature>
<sequence>MDMHINVLNIICLFIGSYAIQSNDLCDVRIWYRNLGADGIFSQDLDRDQIKLKNNIESLVLKSSETETAKMIDCYIIEMYNEMLQDKYKYVYNRNIRGDIQLAEEQMSIGKGTDQNMVQNESSSNLKTETTVAGQVSADKRADVSDNLNERTRDVVTEKEAHPKHDEYDKLWNVNEIDETEFSEDEETVFSKEDEIYMLDAEKEAKESIVDLSEHTIKEPLVSNNLNTTSHEEGSEKLNITAPGEPSEPKAETMLNGVKMKKRSANMIPFGVCRKRYCTKIDIFDTLCCENSTGESSRCSQKKQSDYLLSLSTCYNGLFCSNQCFYVLSPTYCIIGYLSWIKNYEADTERGKIDIVKLSDQEPIPPDSLDGKLESSTEGTQISDEEKDEEKVNKSMPEARDEDQPKVHDVPTDVYAHELNIQKETHFSNSKDRLSLEEIELQMNKKTSEYGSKLQNLELMILRLENQLLLETMNKQNHSSTITKLENQILRLENILLNMNKKYSDLLSESQVMKARQIKYLELEQERKNDKYLALEDKSAHNFEMITQHQAKIIELTEKLENQTEIISNLKGRSEYIENHNRMLHQLIMNQTMFMSQIMQRVQDLSDQNSKQREETSILKQQLDMSLTRNKLLELKQKISTSAMSGHFMEQLDMLVSDIKIPDFDKKTAPQHQLQGITKNDDDDADVHFKDYLNRGSFDEQIVNWCPSENYSAPACMSNTLFNTRCPPYNNLIWKMCTGKVTQQNTSKTSVSVLDNNDGQIVNRESITTNGIDTNLQERPTDVSEGDKNASDHRKEDKKLSANIETIDATKADDEQKLQNDKSSKDESKYAGSQEHMQHAEQQGYIDKNAKRSEVLEQQESVDINVKILDVPEQQEHVDINSERSNILEQQEPVDRHTKRSDVLEQQEPVDINVKKSDVLEQQEHVDKNDKRSDVLKQLEPVDKNDKISDVIENQEPDDKNSKRSDVLEHQESVDINVKRLDVPEQQEHVNINSKRSTVLEQQESVDKNDKRSDVMKQQEPVDKISDVLKQQEPVDKSDKISDVIEQQESVHRHAKRSDVPEQEEHVDKNAKRSDFQDHFEHAYKDVKRSDVLEEQITVEANVKRSDFVEQQEPVDKDKRSDVVKQTIEDAHKNDDNAHTQQKRKEQEQDSSKGTTVPKEGTAPKAEAKKERKTPIYMTEKKQREPKDCYDYYILGNYKDGTYKIKPTGSAELIPVFCDMKRGGWTIIQKRQDGSTNFFRKWNDYKQGFGGLYGEHWIGNENIHHLTNQDYYSLRVDLRDWDKEWRYAIYEYFLVESEDNGYRLNIDGYSGDAGDGLGKHEGSKFSTTDVDNDKVVKEFGGSCANRFHGAGWYYKCYSSNLNGKYYASGTVPDKQYDGVTWKPWKGPNYSLRVIEMKIRPASVKDGK</sequence>
<comment type="caution">
    <text evidence="9">The sequence shown here is derived from an EMBL/GenBank/DDBJ whole genome shotgun (WGS) entry which is preliminary data.</text>
</comment>